<keyword evidence="2 3" id="KW-0342">GTP-binding</keyword>
<protein>
    <submittedName>
        <fullName evidence="5">Uncharacterized protein</fullName>
    </submittedName>
</protein>
<proteinExistence type="predicted"/>
<dbReference type="PANTHER" id="PTHR46724">
    <property type="entry name" value="ADP-RIBOSYLATION FACTOR-LIKE PROTEIN 9-RELATED"/>
    <property type="match status" value="1"/>
</dbReference>
<dbReference type="PROSITE" id="PS51417">
    <property type="entry name" value="ARF"/>
    <property type="match status" value="1"/>
</dbReference>
<keyword evidence="1 3" id="KW-0547">Nucleotide-binding</keyword>
<dbReference type="SUPFAM" id="SSF52540">
    <property type="entry name" value="P-loop containing nucleoside triphosphate hydrolases"/>
    <property type="match status" value="1"/>
</dbReference>
<feature type="binding site" evidence="3">
    <location>
        <position position="221"/>
    </location>
    <ligand>
        <name>GTP</name>
        <dbReference type="ChEBI" id="CHEBI:37565"/>
    </ligand>
</feature>
<dbReference type="GO" id="GO:0005525">
    <property type="term" value="F:GTP binding"/>
    <property type="evidence" value="ECO:0007669"/>
    <property type="project" value="UniProtKB-KW"/>
</dbReference>
<feature type="binding site" evidence="3">
    <location>
        <begin position="173"/>
        <end position="180"/>
    </location>
    <ligand>
        <name>GTP</name>
        <dbReference type="ChEBI" id="CHEBI:37565"/>
    </ligand>
</feature>
<dbReference type="EMBL" id="OC320627">
    <property type="protein sequence ID" value="CAD7408496.1"/>
    <property type="molecule type" value="Genomic_DNA"/>
</dbReference>
<dbReference type="InterPro" id="IPR006689">
    <property type="entry name" value="Small_GTPase_ARF/SAR"/>
</dbReference>
<dbReference type="Gene3D" id="3.40.50.300">
    <property type="entry name" value="P-loop containing nucleotide triphosphate hydrolases"/>
    <property type="match status" value="1"/>
</dbReference>
<evidence type="ECO:0000313" key="5">
    <source>
        <dbReference type="EMBL" id="CAD7408496.1"/>
    </source>
</evidence>
<dbReference type="PRINTS" id="PR00328">
    <property type="entry name" value="SAR1GTPBP"/>
</dbReference>
<organism evidence="5">
    <name type="scientific">Timema cristinae</name>
    <name type="common">Walking stick</name>
    <dbReference type="NCBI Taxonomy" id="61476"/>
    <lineage>
        <taxon>Eukaryota</taxon>
        <taxon>Metazoa</taxon>
        <taxon>Ecdysozoa</taxon>
        <taxon>Arthropoda</taxon>
        <taxon>Hexapoda</taxon>
        <taxon>Insecta</taxon>
        <taxon>Pterygota</taxon>
        <taxon>Neoptera</taxon>
        <taxon>Polyneoptera</taxon>
        <taxon>Phasmatodea</taxon>
        <taxon>Timematodea</taxon>
        <taxon>Timematoidea</taxon>
        <taxon>Timematidae</taxon>
        <taxon>Timema</taxon>
    </lineage>
</organism>
<dbReference type="Pfam" id="PF00025">
    <property type="entry name" value="Arf"/>
    <property type="match status" value="1"/>
</dbReference>
<gene>
    <name evidence="5" type="ORF">TCEB3V08_LOCUS9552</name>
</gene>
<dbReference type="InterPro" id="IPR005225">
    <property type="entry name" value="Small_GTP-bd"/>
</dbReference>
<dbReference type="NCBIfam" id="TIGR00231">
    <property type="entry name" value="small_GTP"/>
    <property type="match status" value="1"/>
</dbReference>
<feature type="binding site" evidence="3">
    <location>
        <begin position="277"/>
        <end position="280"/>
    </location>
    <ligand>
        <name>GTP</name>
        <dbReference type="ChEBI" id="CHEBI:37565"/>
    </ligand>
</feature>
<dbReference type="InterPro" id="IPR053254">
    <property type="entry name" value="Arf-like_GTPase"/>
</dbReference>
<feature type="binding site" evidence="4">
    <location>
        <position position="180"/>
    </location>
    <ligand>
        <name>Mg(2+)</name>
        <dbReference type="ChEBI" id="CHEBI:18420"/>
    </ligand>
</feature>
<keyword evidence="4" id="KW-0460">Magnesium</keyword>
<dbReference type="InterPro" id="IPR027417">
    <property type="entry name" value="P-loop_NTPase"/>
</dbReference>
<name>A0A7R9D7B2_TIMCR</name>
<dbReference type="GO" id="GO:0046872">
    <property type="term" value="F:metal ion binding"/>
    <property type="evidence" value="ECO:0007669"/>
    <property type="project" value="UniProtKB-KW"/>
</dbReference>
<dbReference type="SMART" id="SM00178">
    <property type="entry name" value="SAR"/>
    <property type="match status" value="1"/>
</dbReference>
<dbReference type="GO" id="GO:0051649">
    <property type="term" value="P:establishment of localization in cell"/>
    <property type="evidence" value="ECO:0007669"/>
    <property type="project" value="UniProtKB-ARBA"/>
</dbReference>
<keyword evidence="4" id="KW-0479">Metal-binding</keyword>
<evidence type="ECO:0000256" key="1">
    <source>
        <dbReference type="ARBA" id="ARBA00022741"/>
    </source>
</evidence>
<dbReference type="GO" id="GO:0016192">
    <property type="term" value="P:vesicle-mediated transport"/>
    <property type="evidence" value="ECO:0007669"/>
    <property type="project" value="UniProtKB-ARBA"/>
</dbReference>
<dbReference type="AlphaFoldDB" id="A0A7R9D7B2"/>
<reference evidence="5" key="1">
    <citation type="submission" date="2020-11" db="EMBL/GenBank/DDBJ databases">
        <authorList>
            <person name="Tran Van P."/>
        </authorList>
    </citation>
    <scope>NUCLEOTIDE SEQUENCE</scope>
</reference>
<dbReference type="GO" id="GO:0003924">
    <property type="term" value="F:GTPase activity"/>
    <property type="evidence" value="ECO:0007669"/>
    <property type="project" value="InterPro"/>
</dbReference>
<evidence type="ECO:0000256" key="2">
    <source>
        <dbReference type="ARBA" id="ARBA00023134"/>
    </source>
</evidence>
<dbReference type="SMART" id="SM00177">
    <property type="entry name" value="ARF"/>
    <property type="match status" value="1"/>
</dbReference>
<sequence>MASIVTADTLLSASTVLPTPAANSLTGPSRGQNIDKRRKRVRPSSLVIVEIQEVVRPQSRFLVMSQIEDNESQVSPFVLEIMINGASQSNVLIRKLLDGMIMIQTIPDIQSSRVMAISEIMLSNTSHIPVNVEPHAFFNVCKGVVTCYDLDFDFVTIEDLLEESPERRILVLGLENAGKSTILSQVTSANCHNHDVKPTEGFNVTCLHNGETSLNIWEVGGREPFRKYWVNFLQDTDLLVFVVDAADAHNLSLAVTEVKRLLGDDRMAKVPILVLANKQDKVGALVPTEVADALDLNSIPPSSHKVRVLGTMTPPGATERHPSIAELENMLLLMCDK</sequence>
<evidence type="ECO:0000256" key="4">
    <source>
        <dbReference type="PIRSR" id="PIRSR606689-2"/>
    </source>
</evidence>
<evidence type="ECO:0000256" key="3">
    <source>
        <dbReference type="PIRSR" id="PIRSR606689-1"/>
    </source>
</evidence>
<accession>A0A7R9D7B2</accession>
<feature type="binding site" evidence="4">
    <location>
        <position position="199"/>
    </location>
    <ligand>
        <name>Mg(2+)</name>
        <dbReference type="ChEBI" id="CHEBI:18420"/>
    </ligand>
</feature>